<dbReference type="SUPFAM" id="SSF117281">
    <property type="entry name" value="Kelch motif"/>
    <property type="match status" value="1"/>
</dbReference>
<organism evidence="4 5">
    <name type="scientific">Pleurotus eryngii</name>
    <name type="common">Boletus of the steppes</name>
    <dbReference type="NCBI Taxonomy" id="5323"/>
    <lineage>
        <taxon>Eukaryota</taxon>
        <taxon>Fungi</taxon>
        <taxon>Dikarya</taxon>
        <taxon>Basidiomycota</taxon>
        <taxon>Agaricomycotina</taxon>
        <taxon>Agaricomycetes</taxon>
        <taxon>Agaricomycetidae</taxon>
        <taxon>Agaricales</taxon>
        <taxon>Pleurotineae</taxon>
        <taxon>Pleurotaceae</taxon>
        <taxon>Pleurotus</taxon>
    </lineage>
</organism>
<dbReference type="Proteomes" id="UP000807025">
    <property type="component" value="Unassembled WGS sequence"/>
</dbReference>
<dbReference type="InterPro" id="IPR015915">
    <property type="entry name" value="Kelch-typ_b-propeller"/>
</dbReference>
<keyword evidence="2" id="KW-0677">Repeat</keyword>
<name>A0A9P6D834_PLEER</name>
<dbReference type="EMBL" id="MU154800">
    <property type="protein sequence ID" value="KAF9487239.1"/>
    <property type="molecule type" value="Genomic_DNA"/>
</dbReference>
<dbReference type="OrthoDB" id="45365at2759"/>
<evidence type="ECO:0000313" key="5">
    <source>
        <dbReference type="Proteomes" id="UP000807025"/>
    </source>
</evidence>
<keyword evidence="5" id="KW-1185">Reference proteome</keyword>
<comment type="caution">
    <text evidence="4">The sequence shown here is derived from an EMBL/GenBank/DDBJ whole genome shotgun (WGS) entry which is preliminary data.</text>
</comment>
<evidence type="ECO:0000256" key="3">
    <source>
        <dbReference type="SAM" id="MobiDB-lite"/>
    </source>
</evidence>
<feature type="compositionally biased region" description="Pro residues" evidence="3">
    <location>
        <begin position="247"/>
        <end position="263"/>
    </location>
</feature>
<dbReference type="AlphaFoldDB" id="A0A9P6D834"/>
<feature type="region of interest" description="Disordered" evidence="3">
    <location>
        <begin position="231"/>
        <end position="264"/>
    </location>
</feature>
<evidence type="ECO:0000256" key="1">
    <source>
        <dbReference type="ARBA" id="ARBA00022441"/>
    </source>
</evidence>
<reference evidence="4" key="1">
    <citation type="submission" date="2020-11" db="EMBL/GenBank/DDBJ databases">
        <authorList>
            <consortium name="DOE Joint Genome Institute"/>
            <person name="Ahrendt S."/>
            <person name="Riley R."/>
            <person name="Andreopoulos W."/>
            <person name="Labutti K."/>
            <person name="Pangilinan J."/>
            <person name="Ruiz-Duenas F.J."/>
            <person name="Barrasa J.M."/>
            <person name="Sanchez-Garcia M."/>
            <person name="Camarero S."/>
            <person name="Miyauchi S."/>
            <person name="Serrano A."/>
            <person name="Linde D."/>
            <person name="Babiker R."/>
            <person name="Drula E."/>
            <person name="Ayuso-Fernandez I."/>
            <person name="Pacheco R."/>
            <person name="Padilla G."/>
            <person name="Ferreira P."/>
            <person name="Barriuso J."/>
            <person name="Kellner H."/>
            <person name="Castanera R."/>
            <person name="Alfaro M."/>
            <person name="Ramirez L."/>
            <person name="Pisabarro A.G."/>
            <person name="Kuo A."/>
            <person name="Tritt A."/>
            <person name="Lipzen A."/>
            <person name="He G."/>
            <person name="Yan M."/>
            <person name="Ng V."/>
            <person name="Cullen D."/>
            <person name="Martin F."/>
            <person name="Rosso M.-N."/>
            <person name="Henrissat B."/>
            <person name="Hibbett D."/>
            <person name="Martinez A.T."/>
            <person name="Grigoriev I.V."/>
        </authorList>
    </citation>
    <scope>NUCLEOTIDE SEQUENCE</scope>
    <source>
        <strain evidence="4">ATCC 90797</strain>
    </source>
</reference>
<feature type="compositionally biased region" description="Polar residues" evidence="3">
    <location>
        <begin position="356"/>
        <end position="377"/>
    </location>
</feature>
<dbReference type="Gene3D" id="2.120.10.80">
    <property type="entry name" value="Kelch-type beta propeller"/>
    <property type="match status" value="2"/>
</dbReference>
<dbReference type="Pfam" id="PF24681">
    <property type="entry name" value="Kelch_KLHDC2_KLHL20_DRC7"/>
    <property type="match status" value="1"/>
</dbReference>
<proteinExistence type="predicted"/>
<feature type="region of interest" description="Disordered" evidence="3">
    <location>
        <begin position="356"/>
        <end position="380"/>
    </location>
</feature>
<evidence type="ECO:0000313" key="4">
    <source>
        <dbReference type="EMBL" id="KAF9487239.1"/>
    </source>
</evidence>
<evidence type="ECO:0000256" key="2">
    <source>
        <dbReference type="ARBA" id="ARBA00022737"/>
    </source>
</evidence>
<dbReference type="PANTHER" id="PTHR46093">
    <property type="entry name" value="ACYL-COA-BINDING DOMAIN-CONTAINING PROTEIN 5"/>
    <property type="match status" value="1"/>
</dbReference>
<protein>
    <submittedName>
        <fullName evidence="4">Galactose oxidase</fullName>
    </submittedName>
</protein>
<gene>
    <name evidence="4" type="ORF">BDN71DRAFT_1437002</name>
</gene>
<sequence>MAINLEKEQYKDDPEDCLEPSNVAIAQCLLNEWSFYNDRLQDLQGTLVPRHYGLWKCRTSWGGIVLFSILEWAGVSAYRLLRQDWKGTDTMDYRLACVSAIRDLHLRGIQHGQLVGLSGIRHILFDPDTKKARLIDFSHPKVGHNRFRTRRRGSVSYIQRKCPNTGQHESLSPGRRVQNDEERFECCTSNDQASPTNVITAATGEKLKLLREESDPELLRLGSRRNACGVPLVTPPTPLPSKNLSTPVPPPLSESPPRSPSPFPRYGHLVSASTVSHGDLYLFGGLVDGLLRNDLYLLCASFTDSNDGKSSNETDSLSISASLLETGGAVPSPRVNHAGAIVSSTLIIWGGKTNIDAEQTPETRPQSIIAPSSTSPSKPADDGLYLLNLVSREWTQVAVHGPTPSARYGHAAASIGASFFVFGGQANGLRSRAVWELHEPATEDRPAPRSGHSCVAHGDNIVIFGGMDGKYHYHDTWAFDTKTRTWTELQCIGYIPRQRAGHAASLVGDVMYVFGGRGAEGELGDAVALNITSTIPRTRAVGACDGVVGTKVVTLGGGSSTPTQGSEKSNVDAGADSTNVVHVLNTGRITYPPHHKAPLPHGNGNGDAF</sequence>
<accession>A0A9P6D834</accession>
<dbReference type="PANTHER" id="PTHR46093:SF18">
    <property type="entry name" value="FIBRONECTIN TYPE-III DOMAIN-CONTAINING PROTEIN"/>
    <property type="match status" value="1"/>
</dbReference>
<keyword evidence="1" id="KW-0880">Kelch repeat</keyword>